<dbReference type="PANTHER" id="PTHR32248">
    <property type="entry name" value="RNA POLYMERASE SIGMA-54 FACTOR"/>
    <property type="match status" value="1"/>
</dbReference>
<evidence type="ECO:0000256" key="8">
    <source>
        <dbReference type="ARBA" id="ARBA00023163"/>
    </source>
</evidence>
<evidence type="ECO:0000256" key="1">
    <source>
        <dbReference type="ARBA" id="ARBA00008798"/>
    </source>
</evidence>
<dbReference type="PRINTS" id="PR00045">
    <property type="entry name" value="SIGMA54FCT"/>
</dbReference>
<keyword evidence="6" id="KW-0731">Sigma factor</keyword>
<evidence type="ECO:0000313" key="11">
    <source>
        <dbReference type="EMBL" id="ABJ88306.1"/>
    </source>
</evidence>
<dbReference type="AlphaFoldDB" id="Q01PW4"/>
<dbReference type="InterPro" id="IPR038709">
    <property type="entry name" value="RpoN_core-bd_sf"/>
</dbReference>
<feature type="domain" description="RNA polymerase sigma factor 54 DNA-binding" evidence="9">
    <location>
        <begin position="375"/>
        <end position="532"/>
    </location>
</feature>
<evidence type="ECO:0000256" key="4">
    <source>
        <dbReference type="ARBA" id="ARBA00022695"/>
    </source>
</evidence>
<dbReference type="Pfam" id="PF00309">
    <property type="entry name" value="Sigma54_AID"/>
    <property type="match status" value="1"/>
</dbReference>
<dbReference type="PANTHER" id="PTHR32248:SF4">
    <property type="entry name" value="RNA POLYMERASE SIGMA-54 FACTOR"/>
    <property type="match status" value="1"/>
</dbReference>
<evidence type="ECO:0000259" key="9">
    <source>
        <dbReference type="Pfam" id="PF04552"/>
    </source>
</evidence>
<proteinExistence type="inferred from homology"/>
<dbReference type="STRING" id="234267.Acid_7397"/>
<organism evidence="11">
    <name type="scientific">Solibacter usitatus (strain Ellin6076)</name>
    <dbReference type="NCBI Taxonomy" id="234267"/>
    <lineage>
        <taxon>Bacteria</taxon>
        <taxon>Pseudomonadati</taxon>
        <taxon>Acidobacteriota</taxon>
        <taxon>Terriglobia</taxon>
        <taxon>Bryobacterales</taxon>
        <taxon>Solibacteraceae</taxon>
        <taxon>Candidatus Solibacter</taxon>
    </lineage>
</organism>
<dbReference type="EMBL" id="CP000473">
    <property type="protein sequence ID" value="ABJ88306.1"/>
    <property type="molecule type" value="Genomic_DNA"/>
</dbReference>
<dbReference type="PIRSF" id="PIRSF000774">
    <property type="entry name" value="RpoN"/>
    <property type="match status" value="1"/>
</dbReference>
<dbReference type="eggNOG" id="COG1508">
    <property type="taxonomic scope" value="Bacteria"/>
</dbReference>
<dbReference type="PROSITE" id="PS00717">
    <property type="entry name" value="SIGMA54_1"/>
    <property type="match status" value="1"/>
</dbReference>
<evidence type="ECO:0000259" key="10">
    <source>
        <dbReference type="Pfam" id="PF04963"/>
    </source>
</evidence>
<keyword evidence="2" id="KW-0240">DNA-directed RNA polymerase</keyword>
<dbReference type="GO" id="GO:0016779">
    <property type="term" value="F:nucleotidyltransferase activity"/>
    <property type="evidence" value="ECO:0007669"/>
    <property type="project" value="UniProtKB-KW"/>
</dbReference>
<dbReference type="GO" id="GO:0016987">
    <property type="term" value="F:sigma factor activity"/>
    <property type="evidence" value="ECO:0007669"/>
    <property type="project" value="UniProtKB-KW"/>
</dbReference>
<sequence length="535" mass="59362">MSLLSPRLQLKVAQKQILTPGLVQMVTVLQLNRLELKEMITQEIVKNPVLEESTNEPGEEITPEELLPLLEAEHVQDPADRQLLEAAVLTDANSVDGSNGSAINGNLFPDAEESAAAAAVAENDTIATNDPLAEAPAATDPFDEIDFGSFFDEYLDPGYKSPASESVEKPSFETFLTAPITLGDHLRSQLSVSLASDEVRDAAESIIGNLDEDGYLSASLDEIAAMGSHTAAEVEQALIVVQSLDPAGVGARNLRECLLLQIESINGRGGVAWQIVSNCLRLLETKQYKEIAKVLSRPLEHIETAVHMIQHLNPRPGLRYSGAGARVVEPDVFFTKDGDDYIIQMNDEDVPQLRLNAQYRRMLDRENGATKEVRDYVRERYTSAIQLMKNIEQRKQTILKVCQAIVRRQTEFLSHGLDYLKPMMIKEVAEEVGVHPSTVSRAVASKYVHTPQGVFELRYFFSEAVQGPSGGGTPLLLLKRKVKKMIDDEDRSKPLTDEQITLLLQGEGINVTRRTVAKYREDMKIPSTHQRRVRN</sequence>
<dbReference type="Pfam" id="PF04963">
    <property type="entry name" value="Sigma54_CBD"/>
    <property type="match status" value="1"/>
</dbReference>
<comment type="similarity">
    <text evidence="1">Belongs to the sigma-54 factor family.</text>
</comment>
<dbReference type="InterPro" id="IPR000394">
    <property type="entry name" value="RNA_pol_sigma_54"/>
</dbReference>
<dbReference type="GO" id="GO:0000428">
    <property type="term" value="C:DNA-directed RNA polymerase complex"/>
    <property type="evidence" value="ECO:0007669"/>
    <property type="project" value="UniProtKB-KW"/>
</dbReference>
<dbReference type="InParanoid" id="Q01PW4"/>
<dbReference type="GO" id="GO:0001216">
    <property type="term" value="F:DNA-binding transcription activator activity"/>
    <property type="evidence" value="ECO:0007669"/>
    <property type="project" value="InterPro"/>
</dbReference>
<keyword evidence="8" id="KW-0804">Transcription</keyword>
<dbReference type="GO" id="GO:0006352">
    <property type="term" value="P:DNA-templated transcription initiation"/>
    <property type="evidence" value="ECO:0007669"/>
    <property type="project" value="InterPro"/>
</dbReference>
<feature type="domain" description="RNA polymerase sigma factor 54 core-binding" evidence="10">
    <location>
        <begin position="172"/>
        <end position="359"/>
    </location>
</feature>
<accession>Q01PW4</accession>
<evidence type="ECO:0000256" key="7">
    <source>
        <dbReference type="ARBA" id="ARBA00023125"/>
    </source>
</evidence>
<evidence type="ECO:0000256" key="3">
    <source>
        <dbReference type="ARBA" id="ARBA00022679"/>
    </source>
</evidence>
<evidence type="ECO:0000256" key="6">
    <source>
        <dbReference type="ARBA" id="ARBA00023082"/>
    </source>
</evidence>
<dbReference type="FunCoup" id="Q01PW4">
    <property type="interactions" value="279"/>
</dbReference>
<dbReference type="PROSITE" id="PS00718">
    <property type="entry name" value="SIGMA54_2"/>
    <property type="match status" value="1"/>
</dbReference>
<evidence type="ECO:0000256" key="2">
    <source>
        <dbReference type="ARBA" id="ARBA00022478"/>
    </source>
</evidence>
<dbReference type="PROSITE" id="PS50044">
    <property type="entry name" value="SIGMA54_3"/>
    <property type="match status" value="1"/>
</dbReference>
<keyword evidence="3" id="KW-0808">Transferase</keyword>
<dbReference type="InterPro" id="IPR007634">
    <property type="entry name" value="RNA_pol_sigma_54_DNA-bd"/>
</dbReference>
<dbReference type="HOGENOM" id="CLU_020569_0_1_0"/>
<gene>
    <name evidence="11" type="ordered locus">Acid_7397</name>
</gene>
<dbReference type="OrthoDB" id="9814402at2"/>
<dbReference type="Gene3D" id="1.10.10.60">
    <property type="entry name" value="Homeodomain-like"/>
    <property type="match status" value="1"/>
</dbReference>
<name>Q01PW4_SOLUE</name>
<dbReference type="KEGG" id="sus:Acid_7397"/>
<evidence type="ECO:0000256" key="5">
    <source>
        <dbReference type="ARBA" id="ARBA00023015"/>
    </source>
</evidence>
<keyword evidence="7" id="KW-0238">DNA-binding</keyword>
<dbReference type="NCBIfam" id="TIGR02395">
    <property type="entry name" value="rpoN_sigma"/>
    <property type="match status" value="1"/>
</dbReference>
<dbReference type="InterPro" id="IPR007046">
    <property type="entry name" value="RNA_pol_sigma_54_core-bd"/>
</dbReference>
<reference evidence="11" key="1">
    <citation type="submission" date="2006-10" db="EMBL/GenBank/DDBJ databases">
        <title>Complete sequence of Solibacter usitatus Ellin6076.</title>
        <authorList>
            <consortium name="US DOE Joint Genome Institute"/>
            <person name="Copeland A."/>
            <person name="Lucas S."/>
            <person name="Lapidus A."/>
            <person name="Barry K."/>
            <person name="Detter J.C."/>
            <person name="Glavina del Rio T."/>
            <person name="Hammon N."/>
            <person name="Israni S."/>
            <person name="Dalin E."/>
            <person name="Tice H."/>
            <person name="Pitluck S."/>
            <person name="Thompson L.S."/>
            <person name="Brettin T."/>
            <person name="Bruce D."/>
            <person name="Han C."/>
            <person name="Tapia R."/>
            <person name="Gilna P."/>
            <person name="Schmutz J."/>
            <person name="Larimer F."/>
            <person name="Land M."/>
            <person name="Hauser L."/>
            <person name="Kyrpides N."/>
            <person name="Mikhailova N."/>
            <person name="Janssen P.H."/>
            <person name="Kuske C.R."/>
            <person name="Richardson P."/>
        </authorList>
    </citation>
    <scope>NUCLEOTIDE SEQUENCE</scope>
    <source>
        <strain evidence="11">Ellin6076</strain>
    </source>
</reference>
<protein>
    <submittedName>
        <fullName evidence="11">RNA polymerase, sigma 54 subunit, RpoN</fullName>
    </submittedName>
</protein>
<keyword evidence="4" id="KW-0548">Nucleotidyltransferase</keyword>
<dbReference type="Gene3D" id="1.10.10.1330">
    <property type="entry name" value="RNA polymerase sigma-54 factor, core-binding domain"/>
    <property type="match status" value="1"/>
</dbReference>
<keyword evidence="5" id="KW-0805">Transcription regulation</keyword>
<dbReference type="Pfam" id="PF04552">
    <property type="entry name" value="Sigma54_DBD"/>
    <property type="match status" value="1"/>
</dbReference>
<dbReference type="GO" id="GO:0003677">
    <property type="term" value="F:DNA binding"/>
    <property type="evidence" value="ECO:0007669"/>
    <property type="project" value="UniProtKB-KW"/>
</dbReference>